<sequence>MATSDRTRGAREHSTADRRLSRYDLLLLVIPAAFLLALVGSTVSSLPTSAFVAGASIVGALAVADGLFVNPPGRSRGR</sequence>
<keyword evidence="1" id="KW-0812">Transmembrane</keyword>
<gene>
    <name evidence="2" type="ORF">ACFQMA_07415</name>
</gene>
<dbReference type="Proteomes" id="UP001596432">
    <property type="component" value="Unassembled WGS sequence"/>
</dbReference>
<keyword evidence="1" id="KW-1133">Transmembrane helix</keyword>
<reference evidence="2 3" key="1">
    <citation type="journal article" date="2019" name="Int. J. Syst. Evol. Microbiol.">
        <title>The Global Catalogue of Microorganisms (GCM) 10K type strain sequencing project: providing services to taxonomists for standard genome sequencing and annotation.</title>
        <authorList>
            <consortium name="The Broad Institute Genomics Platform"/>
            <consortium name="The Broad Institute Genome Sequencing Center for Infectious Disease"/>
            <person name="Wu L."/>
            <person name="Ma J."/>
        </authorList>
    </citation>
    <scope>NUCLEOTIDE SEQUENCE [LARGE SCALE GENOMIC DNA]</scope>
    <source>
        <strain evidence="2 3">XZYJT29</strain>
    </source>
</reference>
<keyword evidence="1" id="KW-0472">Membrane</keyword>
<dbReference type="InterPro" id="IPR058328">
    <property type="entry name" value="DUF8015"/>
</dbReference>
<dbReference type="Pfam" id="PF26047">
    <property type="entry name" value="DUF8015"/>
    <property type="match status" value="1"/>
</dbReference>
<evidence type="ECO:0000256" key="1">
    <source>
        <dbReference type="SAM" id="Phobius"/>
    </source>
</evidence>
<feature type="transmembrane region" description="Helical" evidence="1">
    <location>
        <begin position="25"/>
        <end position="44"/>
    </location>
</feature>
<evidence type="ECO:0000313" key="2">
    <source>
        <dbReference type="EMBL" id="MFC7139666.1"/>
    </source>
</evidence>
<evidence type="ECO:0000313" key="3">
    <source>
        <dbReference type="Proteomes" id="UP001596432"/>
    </source>
</evidence>
<comment type="caution">
    <text evidence="2">The sequence shown here is derived from an EMBL/GenBank/DDBJ whole genome shotgun (WGS) entry which is preliminary data.</text>
</comment>
<accession>A0ABD5XYE9</accession>
<organism evidence="2 3">
    <name type="scientific">Halosimplex aquaticum</name>
    <dbReference type="NCBI Taxonomy" id="3026162"/>
    <lineage>
        <taxon>Archaea</taxon>
        <taxon>Methanobacteriati</taxon>
        <taxon>Methanobacteriota</taxon>
        <taxon>Stenosarchaea group</taxon>
        <taxon>Halobacteria</taxon>
        <taxon>Halobacteriales</taxon>
        <taxon>Haloarculaceae</taxon>
        <taxon>Halosimplex</taxon>
    </lineage>
</organism>
<dbReference type="RefSeq" id="WP_274325249.1">
    <property type="nucleotide sequence ID" value="NZ_CP118158.1"/>
</dbReference>
<feature type="transmembrane region" description="Helical" evidence="1">
    <location>
        <begin position="50"/>
        <end position="69"/>
    </location>
</feature>
<name>A0ABD5XYE9_9EURY</name>
<proteinExistence type="predicted"/>
<protein>
    <submittedName>
        <fullName evidence="2">Uncharacterized protein</fullName>
    </submittedName>
</protein>
<keyword evidence="3" id="KW-1185">Reference proteome</keyword>
<dbReference type="EMBL" id="JBHTAS010000001">
    <property type="protein sequence ID" value="MFC7139666.1"/>
    <property type="molecule type" value="Genomic_DNA"/>
</dbReference>
<dbReference type="GeneID" id="78819925"/>
<dbReference type="AlphaFoldDB" id="A0ABD5XYE9"/>